<dbReference type="PANTHER" id="PTHR41517">
    <property type="entry name" value="1,2-DIOXYGENASE PROTEIN-RELATED"/>
    <property type="match status" value="1"/>
</dbReference>
<dbReference type="CDD" id="cd02216">
    <property type="entry name" value="cupin_GDO-like_N"/>
    <property type="match status" value="1"/>
</dbReference>
<dbReference type="InParanoid" id="W3XDK0"/>
<dbReference type="HOGENOM" id="CLU_060572_1_0_1"/>
<dbReference type="Gene3D" id="2.60.120.10">
    <property type="entry name" value="Jelly Rolls"/>
    <property type="match status" value="1"/>
</dbReference>
<feature type="domain" description="Cupin type-2" evidence="3">
    <location>
        <begin position="114"/>
        <end position="180"/>
    </location>
</feature>
<keyword evidence="1" id="KW-0223">Dioxygenase</keyword>
<dbReference type="OMA" id="MPTMATF"/>
<dbReference type="PANTHER" id="PTHR41517:SF1">
    <property type="entry name" value="CUPIN"/>
    <property type="match status" value="1"/>
</dbReference>
<evidence type="ECO:0000259" key="3">
    <source>
        <dbReference type="Pfam" id="PF07883"/>
    </source>
</evidence>
<dbReference type="GeneID" id="19267137"/>
<dbReference type="CDD" id="cd06992">
    <property type="entry name" value="cupin_GDO-like_C"/>
    <property type="match status" value="1"/>
</dbReference>
<dbReference type="KEGG" id="pfy:PFICI_02124"/>
<evidence type="ECO:0000313" key="5">
    <source>
        <dbReference type="Proteomes" id="UP000030651"/>
    </source>
</evidence>
<dbReference type="EMBL" id="KI912110">
    <property type="protein sequence ID" value="ETS84099.1"/>
    <property type="molecule type" value="Genomic_DNA"/>
</dbReference>
<gene>
    <name evidence="4" type="ORF">PFICI_02124</name>
</gene>
<dbReference type="SUPFAM" id="SSF51182">
    <property type="entry name" value="RmlC-like cupins"/>
    <property type="match status" value="1"/>
</dbReference>
<proteinExistence type="predicted"/>
<dbReference type="InterPro" id="IPR011051">
    <property type="entry name" value="RmlC_Cupin_sf"/>
</dbReference>
<dbReference type="STRING" id="1229662.W3XDK0"/>
<dbReference type="AlphaFoldDB" id="W3XDK0"/>
<dbReference type="Proteomes" id="UP000030651">
    <property type="component" value="Unassembled WGS sequence"/>
</dbReference>
<keyword evidence="5" id="KW-1185">Reference proteome</keyword>
<dbReference type="InterPro" id="IPR013096">
    <property type="entry name" value="Cupin_2"/>
</dbReference>
<accession>W3XDK0</accession>
<dbReference type="GO" id="GO:0051213">
    <property type="term" value="F:dioxygenase activity"/>
    <property type="evidence" value="ECO:0007669"/>
    <property type="project" value="UniProtKB-KW"/>
</dbReference>
<keyword evidence="2" id="KW-0560">Oxidoreductase</keyword>
<dbReference type="InterPro" id="IPR047183">
    <property type="entry name" value="GDO-like"/>
</dbReference>
<name>W3XDK0_PESFW</name>
<evidence type="ECO:0000256" key="1">
    <source>
        <dbReference type="ARBA" id="ARBA00022964"/>
    </source>
</evidence>
<sequence length="346" mass="38549">MAPSVAQIPEESISAKGGFYGQLKSTVDSKEGLEKTIRDHELVPLWNTGAPPSAPIPHSKHIPAVWKYEETKSLLLRAADLVDANEAERRAVLMINPGPKQPPFTLDTLLAAHQLIIPGEQAICHRHTPFAVRFLIEGDSGYTAISGKKMFMKPGDLIITPVWNWHDHGNEGQNNVIWLDGLNIPLFKHIPVDFTEHYDEEYGATTHESKVVPDAEATDMKFPWTSMQSKLDTSGGSFASMEYLLPNGKSVSTTIGAYATRVAAGQASPPVQETASYIFQVHAGRGYTEVFAPDGEKYTLRWTKSDSFCIPSWYRFQIFAEEEDVYLFSFSDKPMQVALGFWRSRA</sequence>
<dbReference type="Pfam" id="PF07883">
    <property type="entry name" value="Cupin_2"/>
    <property type="match status" value="1"/>
</dbReference>
<dbReference type="eggNOG" id="ENOG502R6B0">
    <property type="taxonomic scope" value="Eukaryota"/>
</dbReference>
<reference evidence="5" key="1">
    <citation type="journal article" date="2015" name="BMC Genomics">
        <title>Genomic and transcriptomic analysis of the endophytic fungus Pestalotiopsis fici reveals its lifestyle and high potential for synthesis of natural products.</title>
        <authorList>
            <person name="Wang X."/>
            <person name="Zhang X."/>
            <person name="Liu L."/>
            <person name="Xiang M."/>
            <person name="Wang W."/>
            <person name="Sun X."/>
            <person name="Che Y."/>
            <person name="Guo L."/>
            <person name="Liu G."/>
            <person name="Guo L."/>
            <person name="Wang C."/>
            <person name="Yin W.B."/>
            <person name="Stadler M."/>
            <person name="Zhang X."/>
            <person name="Liu X."/>
        </authorList>
    </citation>
    <scope>NUCLEOTIDE SEQUENCE [LARGE SCALE GENOMIC DNA]</scope>
    <source>
        <strain evidence="5">W106-1 / CGMCC3.15140</strain>
    </source>
</reference>
<protein>
    <recommendedName>
        <fullName evidence="3">Cupin type-2 domain-containing protein</fullName>
    </recommendedName>
</protein>
<organism evidence="4 5">
    <name type="scientific">Pestalotiopsis fici (strain W106-1 / CGMCC3.15140)</name>
    <dbReference type="NCBI Taxonomy" id="1229662"/>
    <lineage>
        <taxon>Eukaryota</taxon>
        <taxon>Fungi</taxon>
        <taxon>Dikarya</taxon>
        <taxon>Ascomycota</taxon>
        <taxon>Pezizomycotina</taxon>
        <taxon>Sordariomycetes</taxon>
        <taxon>Xylariomycetidae</taxon>
        <taxon>Amphisphaeriales</taxon>
        <taxon>Sporocadaceae</taxon>
        <taxon>Pestalotiopsis</taxon>
    </lineage>
</organism>
<dbReference type="OrthoDB" id="2205143at2759"/>
<dbReference type="RefSeq" id="XP_007828896.1">
    <property type="nucleotide sequence ID" value="XM_007830705.1"/>
</dbReference>
<evidence type="ECO:0000313" key="4">
    <source>
        <dbReference type="EMBL" id="ETS84099.1"/>
    </source>
</evidence>
<evidence type="ECO:0000256" key="2">
    <source>
        <dbReference type="ARBA" id="ARBA00023002"/>
    </source>
</evidence>
<dbReference type="InterPro" id="IPR014710">
    <property type="entry name" value="RmlC-like_jellyroll"/>
</dbReference>